<evidence type="ECO:0000256" key="1">
    <source>
        <dbReference type="ARBA" id="ARBA00004651"/>
    </source>
</evidence>
<dbReference type="STRING" id="57664.SAMN05661003_102312"/>
<keyword evidence="3 6" id="KW-0812">Transmembrane</keyword>
<feature type="transmembrane region" description="Helical" evidence="6">
    <location>
        <begin position="106"/>
        <end position="128"/>
    </location>
</feature>
<dbReference type="GO" id="GO:0005886">
    <property type="term" value="C:plasma membrane"/>
    <property type="evidence" value="ECO:0007669"/>
    <property type="project" value="UniProtKB-SubCell"/>
</dbReference>
<organism evidence="7 8">
    <name type="scientific">Desulfuromonas thiophila</name>
    <dbReference type="NCBI Taxonomy" id="57664"/>
    <lineage>
        <taxon>Bacteria</taxon>
        <taxon>Pseudomonadati</taxon>
        <taxon>Thermodesulfobacteriota</taxon>
        <taxon>Desulfuromonadia</taxon>
        <taxon>Desulfuromonadales</taxon>
        <taxon>Desulfuromonadaceae</taxon>
        <taxon>Desulfuromonas</taxon>
    </lineage>
</organism>
<dbReference type="OrthoDB" id="9808671at2"/>
<accession>A0A1G6Z666</accession>
<dbReference type="RefSeq" id="WP_092076415.1">
    <property type="nucleotide sequence ID" value="NZ_FNAQ01000002.1"/>
</dbReference>
<evidence type="ECO:0000256" key="2">
    <source>
        <dbReference type="ARBA" id="ARBA00022475"/>
    </source>
</evidence>
<gene>
    <name evidence="7" type="ORF">SAMN05661003_102312</name>
</gene>
<dbReference type="Proteomes" id="UP000243205">
    <property type="component" value="Unassembled WGS sequence"/>
</dbReference>
<feature type="transmembrane region" description="Helical" evidence="6">
    <location>
        <begin position="221"/>
        <end position="242"/>
    </location>
</feature>
<keyword evidence="4 6" id="KW-1133">Transmembrane helix</keyword>
<name>A0A1G6Z666_9BACT</name>
<evidence type="ECO:0000256" key="4">
    <source>
        <dbReference type="ARBA" id="ARBA00022989"/>
    </source>
</evidence>
<dbReference type="InterPro" id="IPR017039">
    <property type="entry name" value="Virul_fac_BrkB"/>
</dbReference>
<evidence type="ECO:0000256" key="5">
    <source>
        <dbReference type="ARBA" id="ARBA00023136"/>
    </source>
</evidence>
<keyword evidence="5 6" id="KW-0472">Membrane</keyword>
<evidence type="ECO:0000256" key="6">
    <source>
        <dbReference type="SAM" id="Phobius"/>
    </source>
</evidence>
<protein>
    <submittedName>
        <fullName evidence="7">tRNA-processing RNAse BN</fullName>
    </submittedName>
</protein>
<keyword evidence="8" id="KW-1185">Reference proteome</keyword>
<dbReference type="AlphaFoldDB" id="A0A1G6Z666"/>
<feature type="transmembrane region" description="Helical" evidence="6">
    <location>
        <begin position="295"/>
        <end position="317"/>
    </location>
</feature>
<comment type="subcellular location">
    <subcellularLocation>
        <location evidence="1">Cell membrane</location>
        <topology evidence="1">Multi-pass membrane protein</topology>
    </subcellularLocation>
</comment>
<evidence type="ECO:0000256" key="3">
    <source>
        <dbReference type="ARBA" id="ARBA00022692"/>
    </source>
</evidence>
<evidence type="ECO:0000313" key="7">
    <source>
        <dbReference type="EMBL" id="SDD98128.1"/>
    </source>
</evidence>
<evidence type="ECO:0000313" key="8">
    <source>
        <dbReference type="Proteomes" id="UP000243205"/>
    </source>
</evidence>
<feature type="transmembrane region" description="Helical" evidence="6">
    <location>
        <begin position="190"/>
        <end position="214"/>
    </location>
</feature>
<dbReference type="PANTHER" id="PTHR30213:SF0">
    <property type="entry name" value="UPF0761 MEMBRANE PROTEIN YIHY"/>
    <property type="match status" value="1"/>
</dbReference>
<feature type="transmembrane region" description="Helical" evidence="6">
    <location>
        <begin position="254"/>
        <end position="283"/>
    </location>
</feature>
<sequence>MAEPLRQRLARLWRGNLAETLRQGPLPLRLLLGSYLLFQRHNGREKAAALTFNSLLALVPFLAIMFALLKGLGVHNSLEPLILRHLTGGSQEVALWLIDYINNTNVARLGAVGLAALALTVLFLLTTIEKAFNALWQVSAPRSLLRRFADYFSVLSFGPLFLLAALSMSNSVRNQQVVQWLLQRPGLGEVLVLLFEVLPFVAIALAFAFLYLFMPNTRVPLPAALLGGACAGSLWLLSQWLYVTFQFGVSRYNAIYGTMAALPVFMVWLYLSWTITLIGVALSRVWQQRQRLDRLLGAAAVPVVASPAAAVQLNLLLPLHRRFTLGQPPWTREQLVQHSEQPEDAALAALLWLERQGLIGQLETGDEGRIVPLVAARQVLLAPLLESAPPTCGDAAVQELLQRWYGHSGQLLGDLCLADLLERGGDLLPPSLSLPATADQWPVVPPGRPVAATDAARRSGVRAD</sequence>
<feature type="transmembrane region" description="Helical" evidence="6">
    <location>
        <begin position="148"/>
        <end position="170"/>
    </location>
</feature>
<reference evidence="8" key="1">
    <citation type="submission" date="2016-10" db="EMBL/GenBank/DDBJ databases">
        <authorList>
            <person name="Varghese N."/>
            <person name="Submissions S."/>
        </authorList>
    </citation>
    <scope>NUCLEOTIDE SEQUENCE [LARGE SCALE GENOMIC DNA]</scope>
    <source>
        <strain evidence="8">DSM 8987</strain>
    </source>
</reference>
<dbReference type="EMBL" id="FNAQ01000002">
    <property type="protein sequence ID" value="SDD98128.1"/>
    <property type="molecule type" value="Genomic_DNA"/>
</dbReference>
<keyword evidence="2" id="KW-1003">Cell membrane</keyword>
<dbReference type="NCBIfam" id="TIGR00765">
    <property type="entry name" value="yihY_not_rbn"/>
    <property type="match status" value="1"/>
</dbReference>
<feature type="transmembrane region" description="Helical" evidence="6">
    <location>
        <begin position="50"/>
        <end position="69"/>
    </location>
</feature>
<dbReference type="Pfam" id="PF03631">
    <property type="entry name" value="Virul_fac_BrkB"/>
    <property type="match status" value="1"/>
</dbReference>
<dbReference type="PANTHER" id="PTHR30213">
    <property type="entry name" value="INNER MEMBRANE PROTEIN YHJD"/>
    <property type="match status" value="1"/>
</dbReference>
<proteinExistence type="predicted"/>